<evidence type="ECO:0000313" key="1">
    <source>
        <dbReference type="EMBL" id="WMI40133.1"/>
    </source>
</evidence>
<accession>A0AA51GH11</accession>
<proteinExistence type="predicted"/>
<organism evidence="1">
    <name type="scientific">Rhizoctonia cerealis phyllomonavirus</name>
    <dbReference type="NCBI Taxonomy" id="3068671"/>
    <lineage>
        <taxon>Viruses</taxon>
        <taxon>Riboviria</taxon>
        <taxon>Orthornavirae</taxon>
        <taxon>Negarnaviricota</taxon>
        <taxon>Haploviricotina</taxon>
        <taxon>Monjiviricetes</taxon>
        <taxon>Mononegavirales</taxon>
        <taxon>Mymonaviridae</taxon>
        <taxon>Phyllomonavirus</taxon>
    </lineage>
</organism>
<reference evidence="1" key="1">
    <citation type="journal article" date="2023" name="Microbiol. Spectr.">
        <title>Extreme Diversity of Mycoviruses Present in Single Strains of Rhizoctonia cerealis, the Pathogen of Wheat Sharp Eyespot.</title>
        <authorList>
            <person name="Li W."/>
            <person name="Sun H."/>
            <person name="Cao S."/>
            <person name="Zhang A."/>
            <person name="Zhang H."/>
            <person name="Shu Y."/>
            <person name="Chen H."/>
        </authorList>
    </citation>
    <scope>NUCLEOTIDE SEQUENCE</scope>
    <source>
        <strain evidence="1">RcPhV-10125-2</strain>
    </source>
</reference>
<dbReference type="EMBL" id="OQ999763">
    <property type="protein sequence ID" value="WMI40133.1"/>
    <property type="molecule type" value="Viral_cRNA"/>
</dbReference>
<sequence length="554" mass="61598">MSILRVDTRNIFVLSLYEDVVQGLRSSWFLRPWATEVDEAEEIAFSDAEDQLTMRSRELEALRFAEHHVSTCPDNRHHHLLSDEIHSLLSTAEVAGWVRVCTGHDSPHIIRGQCQDHPDLPGGHPNPLVVSVTMRARNPPEERTDGAEPEVEWSLELEPREPPYVGDEGLLWCRNHEQYMVMGESGPDFRASSGHCGCNPARLGNHVWNMDRFYVCRIGRTWWYNGRPGHTWENAEGIILSQPPSWIPDTSFGRLVRASRLAPWADLGDPVLSFVSRIVDSCVGGGPLTADEIEQSGAEYCADSPPEMSSRVIRSVVTMLRQLAHNETVTGEQWVRTAALCIHSRASQRGIAPAVFDRSSPLVARPPGACVGYEGGDLRTHVLDDNLGIVRCREHGGLATYDACGPWGRSSLSCGCQLATCMHVVGGRGEILSWGTTWHTPGRPEDDQLIRSFVRMGCQQTGTPWWDGVTMPERTGIWRAYNCETDRISTIVQRPHVLNQYEVIVDGPIGDLLVDELLSAGINQLTFSPPQETGISRRTAHWGAAVTQSRCTHS</sequence>
<protein>
    <submittedName>
        <fullName evidence="1">Uncharacterized protein</fullName>
    </submittedName>
</protein>
<name>A0AA51GH11_9MONO</name>
<reference evidence="1" key="2">
    <citation type="submission" date="2023-05" db="EMBL/GenBank/DDBJ databases">
        <authorList>
            <person name="Li W."/>
        </authorList>
    </citation>
    <scope>NUCLEOTIDE SEQUENCE</scope>
    <source>
        <strain evidence="1">RcPhV-10125-2</strain>
    </source>
</reference>